<dbReference type="RefSeq" id="WP_088000767.1">
    <property type="nucleotide sequence ID" value="NZ_BMHB01000002.1"/>
</dbReference>
<dbReference type="CDD" id="cd10803">
    <property type="entry name" value="YdjC_EF3048_like"/>
    <property type="match status" value="1"/>
</dbReference>
<reference evidence="8" key="1">
    <citation type="journal article" date="2019" name="Int. J. Syst. Evol. Microbiol.">
        <title>The Global Catalogue of Microorganisms (GCM) 10K type strain sequencing project: providing services to taxonomists for standard genome sequencing and annotation.</title>
        <authorList>
            <consortium name="The Broad Institute Genomics Platform"/>
            <consortium name="The Broad Institute Genome Sequencing Center for Infectious Disease"/>
            <person name="Wu L."/>
            <person name="Ma J."/>
        </authorList>
    </citation>
    <scope>NUCLEOTIDE SEQUENCE [LARGE SCALE GENOMIC DNA]</scope>
    <source>
        <strain evidence="8">CGMCC 1.14993</strain>
    </source>
</reference>
<gene>
    <name evidence="7" type="ORF">GCM10007380_31610</name>
</gene>
<dbReference type="NCBIfam" id="NF002559">
    <property type="entry name" value="PRK02134.1"/>
    <property type="match status" value="1"/>
</dbReference>
<keyword evidence="8" id="KW-1185">Reference proteome</keyword>
<dbReference type="Proteomes" id="UP000626244">
    <property type="component" value="Unassembled WGS sequence"/>
</dbReference>
<evidence type="ECO:0000256" key="5">
    <source>
        <dbReference type="ARBA" id="ARBA00023277"/>
    </source>
</evidence>
<dbReference type="AlphaFoldDB" id="A0A8J3AKC3"/>
<dbReference type="InterPro" id="IPR022948">
    <property type="entry name" value="COD_ChbG_bac"/>
</dbReference>
<comment type="similarity">
    <text evidence="6">Belongs to the YdjC deacetylase family.</text>
</comment>
<dbReference type="OrthoDB" id="9774177at2"/>
<dbReference type="InterPro" id="IPR011330">
    <property type="entry name" value="Glyco_hydro/deAcase_b/a-brl"/>
</dbReference>
<evidence type="ECO:0000313" key="7">
    <source>
        <dbReference type="EMBL" id="GGI16167.1"/>
    </source>
</evidence>
<comment type="cofactor">
    <cofactor evidence="1 6">
        <name>Mg(2+)</name>
        <dbReference type="ChEBI" id="CHEBI:18420"/>
    </cofactor>
</comment>
<accession>A0A8J3AKC3</accession>
<dbReference type="GO" id="GO:0046872">
    <property type="term" value="F:metal ion binding"/>
    <property type="evidence" value="ECO:0007669"/>
    <property type="project" value="UniProtKB-KW"/>
</dbReference>
<comment type="function">
    <text evidence="6">Probably catalyzes the deacetylation of acetylated carbohydrates an important step in the degradation of oligosaccharides.</text>
</comment>
<evidence type="ECO:0000256" key="2">
    <source>
        <dbReference type="ARBA" id="ARBA00022723"/>
    </source>
</evidence>
<dbReference type="GO" id="GO:0000272">
    <property type="term" value="P:polysaccharide catabolic process"/>
    <property type="evidence" value="ECO:0007669"/>
    <property type="project" value="InterPro"/>
</dbReference>
<evidence type="ECO:0000256" key="6">
    <source>
        <dbReference type="HAMAP-Rule" id="MF_01246"/>
    </source>
</evidence>
<evidence type="ECO:0000256" key="4">
    <source>
        <dbReference type="ARBA" id="ARBA00022842"/>
    </source>
</evidence>
<comment type="caution">
    <text evidence="7">The sequence shown here is derived from an EMBL/GenBank/DDBJ whole genome shotgun (WGS) entry which is preliminary data.</text>
</comment>
<organism evidence="7 8">
    <name type="scientific">Gottfriedia solisilvae</name>
    <dbReference type="NCBI Taxonomy" id="1516104"/>
    <lineage>
        <taxon>Bacteria</taxon>
        <taxon>Bacillati</taxon>
        <taxon>Bacillota</taxon>
        <taxon>Bacilli</taxon>
        <taxon>Bacillales</taxon>
        <taxon>Bacillaceae</taxon>
        <taxon>Gottfriedia</taxon>
    </lineage>
</organism>
<dbReference type="EC" id="3.5.1.-" evidence="6"/>
<evidence type="ECO:0000256" key="3">
    <source>
        <dbReference type="ARBA" id="ARBA00022801"/>
    </source>
</evidence>
<dbReference type="GO" id="GO:0019213">
    <property type="term" value="F:deacetylase activity"/>
    <property type="evidence" value="ECO:0007669"/>
    <property type="project" value="TreeGrafter"/>
</dbReference>
<dbReference type="EMBL" id="BMHB01000002">
    <property type="protein sequence ID" value="GGI16167.1"/>
    <property type="molecule type" value="Genomic_DNA"/>
</dbReference>
<feature type="binding site" evidence="6">
    <location>
        <position position="60"/>
    </location>
    <ligand>
        <name>Mg(2+)</name>
        <dbReference type="ChEBI" id="CHEBI:18420"/>
    </ligand>
</feature>
<protein>
    <recommendedName>
        <fullName evidence="6">Carbohydrate deacetylase</fullName>
        <ecNumber evidence="6">3.5.1.-</ecNumber>
    </recommendedName>
</protein>
<sequence>MTKIIVNADDFGYSKGVNLGIIEAHVNGIVNSATMMMNMYAVEHGVELAKKYPTLGLGVHLVLTAGKPLLEDLEGIVDQNGVFLKQTYWYGNPTEASVDEVEQEWDAQIQRFQSFGLTPTHLDSHHHVHMIPVLQPVIAKLSQKYDLPVRISEQHAIDGIKPFTDQLLTDFYGSDIPLDYFETITERIKSGVGSVEVMVHPALVDNHLKNGTSYCFERLTELDILTTAKLPSEIELVKF</sequence>
<dbReference type="Gene3D" id="3.20.20.370">
    <property type="entry name" value="Glycoside hydrolase/deacetylase"/>
    <property type="match status" value="1"/>
</dbReference>
<evidence type="ECO:0000256" key="1">
    <source>
        <dbReference type="ARBA" id="ARBA00001946"/>
    </source>
</evidence>
<comment type="subunit">
    <text evidence="6">Homodimer.</text>
</comment>
<dbReference type="GO" id="GO:0016811">
    <property type="term" value="F:hydrolase activity, acting on carbon-nitrogen (but not peptide) bonds, in linear amides"/>
    <property type="evidence" value="ECO:0007669"/>
    <property type="project" value="UniProtKB-UniRule"/>
</dbReference>
<name>A0A8J3AKC3_9BACI</name>
<keyword evidence="3 6" id="KW-0378">Hydrolase</keyword>
<keyword evidence="4 6" id="KW-0460">Magnesium</keyword>
<feature type="binding site" evidence="6">
    <location>
        <position position="125"/>
    </location>
    <ligand>
        <name>Mg(2+)</name>
        <dbReference type="ChEBI" id="CHEBI:18420"/>
    </ligand>
</feature>
<dbReference type="SUPFAM" id="SSF88713">
    <property type="entry name" value="Glycoside hydrolase/deacetylase"/>
    <property type="match status" value="1"/>
</dbReference>
<keyword evidence="2 6" id="KW-0479">Metal-binding</keyword>
<dbReference type="PANTHER" id="PTHR31609">
    <property type="entry name" value="YDJC DEACETYLASE FAMILY MEMBER"/>
    <property type="match status" value="1"/>
</dbReference>
<dbReference type="InterPro" id="IPR006879">
    <property type="entry name" value="YdjC-like"/>
</dbReference>
<evidence type="ECO:0000313" key="8">
    <source>
        <dbReference type="Proteomes" id="UP000626244"/>
    </source>
</evidence>
<proteinExistence type="inferred from homology"/>
<dbReference type="Pfam" id="PF04794">
    <property type="entry name" value="YdjC"/>
    <property type="match status" value="1"/>
</dbReference>
<dbReference type="PANTHER" id="PTHR31609:SF1">
    <property type="entry name" value="CARBOHYDRATE DEACETYLASE"/>
    <property type="match status" value="1"/>
</dbReference>
<dbReference type="HAMAP" id="MF_01246">
    <property type="entry name" value="COD"/>
    <property type="match status" value="1"/>
</dbReference>
<keyword evidence="5 6" id="KW-0119">Carbohydrate metabolism</keyword>